<organism evidence="2 3">
    <name type="scientific">Heterobasidion irregulare (strain TC 32-1)</name>
    <dbReference type="NCBI Taxonomy" id="747525"/>
    <lineage>
        <taxon>Eukaryota</taxon>
        <taxon>Fungi</taxon>
        <taxon>Dikarya</taxon>
        <taxon>Basidiomycota</taxon>
        <taxon>Agaricomycotina</taxon>
        <taxon>Agaricomycetes</taxon>
        <taxon>Russulales</taxon>
        <taxon>Bondarzewiaceae</taxon>
        <taxon>Heterobasidion</taxon>
        <taxon>Heterobasidion annosum species complex</taxon>
    </lineage>
</organism>
<dbReference type="RefSeq" id="XP_009551643.1">
    <property type="nucleotide sequence ID" value="XM_009553348.1"/>
</dbReference>
<dbReference type="HOGENOM" id="CLU_2855883_0_0_1"/>
<keyword evidence="3" id="KW-1185">Reference proteome</keyword>
<feature type="non-terminal residue" evidence="2">
    <location>
        <position position="65"/>
    </location>
</feature>
<keyword evidence="1" id="KW-0472">Membrane</keyword>
<name>W4JV83_HETIT</name>
<keyword evidence="1" id="KW-0812">Transmembrane</keyword>
<gene>
    <name evidence="2" type="ORF">HETIRDRAFT_148152</name>
</gene>
<reference evidence="2 3" key="1">
    <citation type="journal article" date="2012" name="New Phytol.">
        <title>Insight into trade-off between wood decay and parasitism from the genome of a fungal forest pathogen.</title>
        <authorList>
            <person name="Olson A."/>
            <person name="Aerts A."/>
            <person name="Asiegbu F."/>
            <person name="Belbahri L."/>
            <person name="Bouzid O."/>
            <person name="Broberg A."/>
            <person name="Canback B."/>
            <person name="Coutinho P.M."/>
            <person name="Cullen D."/>
            <person name="Dalman K."/>
            <person name="Deflorio G."/>
            <person name="van Diepen L.T."/>
            <person name="Dunand C."/>
            <person name="Duplessis S."/>
            <person name="Durling M."/>
            <person name="Gonthier P."/>
            <person name="Grimwood J."/>
            <person name="Fossdal C.G."/>
            <person name="Hansson D."/>
            <person name="Henrissat B."/>
            <person name="Hietala A."/>
            <person name="Himmelstrand K."/>
            <person name="Hoffmeister D."/>
            <person name="Hogberg N."/>
            <person name="James T.Y."/>
            <person name="Karlsson M."/>
            <person name="Kohler A."/>
            <person name="Kues U."/>
            <person name="Lee Y.H."/>
            <person name="Lin Y.C."/>
            <person name="Lind M."/>
            <person name="Lindquist E."/>
            <person name="Lombard V."/>
            <person name="Lucas S."/>
            <person name="Lunden K."/>
            <person name="Morin E."/>
            <person name="Murat C."/>
            <person name="Park J."/>
            <person name="Raffaello T."/>
            <person name="Rouze P."/>
            <person name="Salamov A."/>
            <person name="Schmutz J."/>
            <person name="Solheim H."/>
            <person name="Stahlberg J."/>
            <person name="Velez H."/>
            <person name="de Vries R.P."/>
            <person name="Wiebenga A."/>
            <person name="Woodward S."/>
            <person name="Yakovlev I."/>
            <person name="Garbelotto M."/>
            <person name="Martin F."/>
            <person name="Grigoriev I.V."/>
            <person name="Stenlid J."/>
        </authorList>
    </citation>
    <scope>NUCLEOTIDE SEQUENCE [LARGE SCALE GENOMIC DNA]</scope>
    <source>
        <strain evidence="2 3">TC 32-1</strain>
    </source>
</reference>
<sequence length="65" mass="7093">MPGQRASLIDYLTTDATSADSVCTVCVLSVYCLCTVCVLSVYCLCTGISPQCFFYHQTHEMAILC</sequence>
<dbReference type="Proteomes" id="UP000030671">
    <property type="component" value="Unassembled WGS sequence"/>
</dbReference>
<dbReference type="InParanoid" id="W4JV83"/>
<evidence type="ECO:0000313" key="3">
    <source>
        <dbReference type="Proteomes" id="UP000030671"/>
    </source>
</evidence>
<dbReference type="EMBL" id="KI925464">
    <property type="protein sequence ID" value="ETW76771.1"/>
    <property type="molecule type" value="Genomic_DNA"/>
</dbReference>
<dbReference type="AlphaFoldDB" id="W4JV83"/>
<accession>W4JV83</accession>
<dbReference type="GeneID" id="20667254"/>
<evidence type="ECO:0000313" key="2">
    <source>
        <dbReference type="EMBL" id="ETW76771.1"/>
    </source>
</evidence>
<protein>
    <submittedName>
        <fullName evidence="2">Uncharacterized protein</fullName>
    </submittedName>
</protein>
<evidence type="ECO:0000256" key="1">
    <source>
        <dbReference type="SAM" id="Phobius"/>
    </source>
</evidence>
<keyword evidence="1" id="KW-1133">Transmembrane helix</keyword>
<proteinExistence type="predicted"/>
<dbReference type="KEGG" id="hir:HETIRDRAFT_148152"/>
<feature type="transmembrane region" description="Helical" evidence="1">
    <location>
        <begin position="21"/>
        <end position="42"/>
    </location>
</feature>